<dbReference type="Gene3D" id="3.40.50.10260">
    <property type="entry name" value="YjeF N-terminal domain"/>
    <property type="match status" value="1"/>
</dbReference>
<keyword evidence="1" id="KW-0521">NADP</keyword>
<reference evidence="4" key="1">
    <citation type="submission" date="2022-12" db="EMBL/GenBank/DDBJ databases">
        <title>Reference genome sequencing for broad-spectrum identification of bacterial and archaeal isolates by mass spectrometry.</title>
        <authorList>
            <person name="Sekiguchi Y."/>
            <person name="Tourlousse D.M."/>
        </authorList>
    </citation>
    <scope>NUCLEOTIDE SEQUENCE</scope>
    <source>
        <strain evidence="4">14</strain>
    </source>
</reference>
<keyword evidence="1" id="KW-0520">NAD</keyword>
<feature type="domain" description="YjeF N-terminal" evidence="3">
    <location>
        <begin position="4"/>
        <end position="220"/>
    </location>
</feature>
<accession>A0A9W6FR13</accession>
<feature type="binding site" evidence="1">
    <location>
        <position position="60"/>
    </location>
    <ligand>
        <name>K(+)</name>
        <dbReference type="ChEBI" id="CHEBI:29103"/>
    </ligand>
</feature>
<evidence type="ECO:0000259" key="3">
    <source>
        <dbReference type="PROSITE" id="PS51385"/>
    </source>
</evidence>
<keyword evidence="5" id="KW-1185">Reference proteome</keyword>
<keyword evidence="1" id="KW-0547">Nucleotide-binding</keyword>
<evidence type="ECO:0000256" key="1">
    <source>
        <dbReference type="HAMAP-Rule" id="MF_01966"/>
    </source>
</evidence>
<keyword evidence="1" id="KW-0630">Potassium</keyword>
<evidence type="ECO:0000256" key="2">
    <source>
        <dbReference type="SAM" id="MobiDB-lite"/>
    </source>
</evidence>
<gene>
    <name evidence="1" type="primary">nnrE</name>
    <name evidence="4" type="ORF">ARHIZOSPH14_33580</name>
</gene>
<dbReference type="NCBIfam" id="TIGR00197">
    <property type="entry name" value="yjeF_nterm"/>
    <property type="match status" value="1"/>
</dbReference>
<dbReference type="RefSeq" id="WP_281887019.1">
    <property type="nucleotide sequence ID" value="NZ_BSDP01000001.1"/>
</dbReference>
<evidence type="ECO:0000313" key="5">
    <source>
        <dbReference type="Proteomes" id="UP001144396"/>
    </source>
</evidence>
<dbReference type="PROSITE" id="PS51385">
    <property type="entry name" value="YJEF_N"/>
    <property type="match status" value="1"/>
</dbReference>
<comment type="caution">
    <text evidence="4">The sequence shown here is derived from an EMBL/GenBank/DDBJ whole genome shotgun (WGS) entry which is preliminary data.</text>
</comment>
<dbReference type="Proteomes" id="UP001144396">
    <property type="component" value="Unassembled WGS sequence"/>
</dbReference>
<feature type="region of interest" description="Disordered" evidence="2">
    <location>
        <begin position="153"/>
        <end position="174"/>
    </location>
</feature>
<dbReference type="InterPro" id="IPR004443">
    <property type="entry name" value="YjeF_N_dom"/>
</dbReference>
<feature type="binding site" evidence="1">
    <location>
        <position position="162"/>
    </location>
    <ligand>
        <name>(6S)-NADPHX</name>
        <dbReference type="ChEBI" id="CHEBI:64076"/>
    </ligand>
</feature>
<name>A0A9W6FR13_9MICO</name>
<comment type="catalytic activity">
    <reaction evidence="1">
        <text>(6R)-NADHX = (6S)-NADHX</text>
        <dbReference type="Rhea" id="RHEA:32215"/>
        <dbReference type="ChEBI" id="CHEBI:64074"/>
        <dbReference type="ChEBI" id="CHEBI:64075"/>
        <dbReference type="EC" id="5.1.99.6"/>
    </reaction>
</comment>
<comment type="similarity">
    <text evidence="1">Belongs to the NnrE/AIBP family.</text>
</comment>
<dbReference type="GO" id="GO:0052856">
    <property type="term" value="F:NAD(P)HX epimerase activity"/>
    <property type="evidence" value="ECO:0007669"/>
    <property type="project" value="UniProtKB-UniRule"/>
</dbReference>
<dbReference type="GO" id="GO:0000166">
    <property type="term" value="F:nucleotide binding"/>
    <property type="evidence" value="ECO:0007669"/>
    <property type="project" value="UniProtKB-KW"/>
</dbReference>
<sequence length="229" mass="22514">MIAGYTAEQVRAAERPHLDAGEPLMQRAAAALARVVADAAGRGRSGDEPSIVMLVGSGDNGGDALFAGAELAAGGASVVLVPVGSRVHEAGLAAALAAGAVRMRPDDPDLGALLGAADVIVDGILGTGSGASPALREPARGVVELARERLAEPEPPRVVATDLPSGIHPDTGEVPDPVVLPADVTVTFGACKAGLLRAPASGYAGDVLVVDIGIGDALAGVEPAVVLPG</sequence>
<dbReference type="SUPFAM" id="SSF64153">
    <property type="entry name" value="YjeF N-terminal domain-like"/>
    <property type="match status" value="1"/>
</dbReference>
<dbReference type="EC" id="5.1.99.6" evidence="1"/>
<comment type="cofactor">
    <cofactor evidence="1">
        <name>K(+)</name>
        <dbReference type="ChEBI" id="CHEBI:29103"/>
    </cofactor>
    <text evidence="1">Binds 1 potassium ion per subunit.</text>
</comment>
<dbReference type="HAMAP" id="MF_01966">
    <property type="entry name" value="NADHX_epimerase"/>
    <property type="match status" value="1"/>
</dbReference>
<comment type="function">
    <text evidence="1">Catalyzes the epimerization of the S- and R-forms of NAD(P)HX, a damaged form of NAD(P)H that is a result of enzymatic or heat-dependent hydration. This is a prerequisite for the S-specific NAD(P)H-hydrate dehydratase to allow the repair of both epimers of NAD(P)HX.</text>
</comment>
<dbReference type="AlphaFoldDB" id="A0A9W6FR13"/>
<feature type="binding site" evidence="1">
    <location>
        <position position="165"/>
    </location>
    <ligand>
        <name>K(+)</name>
        <dbReference type="ChEBI" id="CHEBI:29103"/>
    </ligand>
</feature>
<feature type="binding site" evidence="1">
    <location>
        <begin position="59"/>
        <end position="63"/>
    </location>
    <ligand>
        <name>(6S)-NADPHX</name>
        <dbReference type="ChEBI" id="CHEBI:64076"/>
    </ligand>
</feature>
<proteinExistence type="inferred from homology"/>
<keyword evidence="1" id="KW-0413">Isomerase</keyword>
<comment type="caution">
    <text evidence="1">Lacks conserved residue(s) required for the propagation of feature annotation.</text>
</comment>
<dbReference type="GO" id="GO:0046872">
    <property type="term" value="F:metal ion binding"/>
    <property type="evidence" value="ECO:0007669"/>
    <property type="project" value="UniProtKB-KW"/>
</dbReference>
<organism evidence="4 5">
    <name type="scientific">Agromyces rhizosphaerae</name>
    <dbReference type="NCBI Taxonomy" id="88374"/>
    <lineage>
        <taxon>Bacteria</taxon>
        <taxon>Bacillati</taxon>
        <taxon>Actinomycetota</taxon>
        <taxon>Actinomycetes</taxon>
        <taxon>Micrococcales</taxon>
        <taxon>Microbacteriaceae</taxon>
        <taxon>Agromyces</taxon>
    </lineage>
</organism>
<dbReference type="Pfam" id="PF03853">
    <property type="entry name" value="YjeF_N"/>
    <property type="match status" value="1"/>
</dbReference>
<dbReference type="InterPro" id="IPR036652">
    <property type="entry name" value="YjeF_N_dom_sf"/>
</dbReference>
<evidence type="ECO:0000313" key="4">
    <source>
        <dbReference type="EMBL" id="GLI29116.1"/>
    </source>
</evidence>
<protein>
    <recommendedName>
        <fullName evidence="1">NAD(P)H-hydrate epimerase</fullName>
        <ecNumber evidence="1">5.1.99.6</ecNumber>
    </recommendedName>
    <alternativeName>
        <fullName evidence="1">NAD(P)HX epimerase</fullName>
    </alternativeName>
</protein>
<keyword evidence="1" id="KW-0479">Metal-binding</keyword>
<dbReference type="EMBL" id="BSDP01000001">
    <property type="protein sequence ID" value="GLI29116.1"/>
    <property type="molecule type" value="Genomic_DNA"/>
</dbReference>
<feature type="binding site" evidence="1">
    <location>
        <position position="122"/>
    </location>
    <ligand>
        <name>K(+)</name>
        <dbReference type="ChEBI" id="CHEBI:29103"/>
    </ligand>
</feature>
<comment type="catalytic activity">
    <reaction evidence="1">
        <text>(6R)-NADPHX = (6S)-NADPHX</text>
        <dbReference type="Rhea" id="RHEA:32227"/>
        <dbReference type="ChEBI" id="CHEBI:64076"/>
        <dbReference type="ChEBI" id="CHEBI:64077"/>
        <dbReference type="EC" id="5.1.99.6"/>
    </reaction>
</comment>